<accession>A0A0A9FXR8</accession>
<reference evidence="1" key="2">
    <citation type="journal article" date="2015" name="Data Brief">
        <title>Shoot transcriptome of the giant reed, Arundo donax.</title>
        <authorList>
            <person name="Barrero R.A."/>
            <person name="Guerrero F.D."/>
            <person name="Moolhuijzen P."/>
            <person name="Goolsby J.A."/>
            <person name="Tidwell J."/>
            <person name="Bellgard S.E."/>
            <person name="Bellgard M.I."/>
        </authorList>
    </citation>
    <scope>NUCLEOTIDE SEQUENCE</scope>
    <source>
        <tissue evidence="1">Shoot tissue taken approximately 20 cm above the soil surface</tissue>
    </source>
</reference>
<organism evidence="1">
    <name type="scientific">Arundo donax</name>
    <name type="common">Giant reed</name>
    <name type="synonym">Donax arundinaceus</name>
    <dbReference type="NCBI Taxonomy" id="35708"/>
    <lineage>
        <taxon>Eukaryota</taxon>
        <taxon>Viridiplantae</taxon>
        <taxon>Streptophyta</taxon>
        <taxon>Embryophyta</taxon>
        <taxon>Tracheophyta</taxon>
        <taxon>Spermatophyta</taxon>
        <taxon>Magnoliopsida</taxon>
        <taxon>Liliopsida</taxon>
        <taxon>Poales</taxon>
        <taxon>Poaceae</taxon>
        <taxon>PACMAD clade</taxon>
        <taxon>Arundinoideae</taxon>
        <taxon>Arundineae</taxon>
        <taxon>Arundo</taxon>
    </lineage>
</organism>
<evidence type="ECO:0000313" key="1">
    <source>
        <dbReference type="EMBL" id="JAE17072.1"/>
    </source>
</evidence>
<sequence length="26" mass="2994">MAAIITSKKIDECDVVLEMNVEKLYH</sequence>
<proteinExistence type="predicted"/>
<dbReference type="AlphaFoldDB" id="A0A0A9FXR8"/>
<dbReference type="EMBL" id="GBRH01180824">
    <property type="protein sequence ID" value="JAE17072.1"/>
    <property type="molecule type" value="Transcribed_RNA"/>
</dbReference>
<protein>
    <submittedName>
        <fullName evidence="1">Uncharacterized protein</fullName>
    </submittedName>
</protein>
<name>A0A0A9FXR8_ARUDO</name>
<reference evidence="1" key="1">
    <citation type="submission" date="2014-09" db="EMBL/GenBank/DDBJ databases">
        <authorList>
            <person name="Magalhaes I.L.F."/>
            <person name="Oliveira U."/>
            <person name="Santos F.R."/>
            <person name="Vidigal T.H.D.A."/>
            <person name="Brescovit A.D."/>
            <person name="Santos A.J."/>
        </authorList>
    </citation>
    <scope>NUCLEOTIDE SEQUENCE</scope>
    <source>
        <tissue evidence="1">Shoot tissue taken approximately 20 cm above the soil surface</tissue>
    </source>
</reference>